<dbReference type="EMBL" id="POUM01000014">
    <property type="protein sequence ID" value="PNF58487.1"/>
    <property type="molecule type" value="Genomic_DNA"/>
</dbReference>
<proteinExistence type="predicted"/>
<dbReference type="AlphaFoldDB" id="A0A2N8RBP1"/>
<dbReference type="Proteomes" id="UP000236003">
    <property type="component" value="Unassembled WGS sequence"/>
</dbReference>
<keyword evidence="2" id="KW-0223">Dioxygenase</keyword>
<organism evidence="2 3">
    <name type="scientific">Stutzerimonas stutzeri</name>
    <name type="common">Pseudomonas stutzeri</name>
    <dbReference type="NCBI Taxonomy" id="316"/>
    <lineage>
        <taxon>Bacteria</taxon>
        <taxon>Pseudomonadati</taxon>
        <taxon>Pseudomonadota</taxon>
        <taxon>Gammaproteobacteria</taxon>
        <taxon>Pseudomonadales</taxon>
        <taxon>Pseudomonadaceae</taxon>
        <taxon>Stutzerimonas</taxon>
    </lineage>
</organism>
<reference evidence="2 3" key="1">
    <citation type="submission" date="2018-01" db="EMBL/GenBank/DDBJ databases">
        <title>Denitrification phenotypes of diverse strains of Pseudomonas stutzeri.</title>
        <authorList>
            <person name="Milligan D.A."/>
            <person name="Bergaust L."/>
            <person name="Bakken L.R."/>
            <person name="Frostegard A."/>
        </authorList>
    </citation>
    <scope>NUCLEOTIDE SEQUENCE [LARGE SCALE GENOMIC DNA]</scope>
    <source>
        <strain evidence="2 3">CCUG 44592</strain>
    </source>
</reference>
<dbReference type="PROSITE" id="PS51819">
    <property type="entry name" value="VOC"/>
    <property type="match status" value="1"/>
</dbReference>
<dbReference type="InterPro" id="IPR029068">
    <property type="entry name" value="Glyas_Bleomycin-R_OHBP_Dase"/>
</dbReference>
<dbReference type="PANTHER" id="PTHR35006">
    <property type="entry name" value="GLYOXALASE FAMILY PROTEIN (AFU_ORTHOLOGUE AFUA_5G14830)"/>
    <property type="match status" value="1"/>
</dbReference>
<keyword evidence="2" id="KW-0560">Oxidoreductase</keyword>
<comment type="caution">
    <text evidence="2">The sequence shown here is derived from an EMBL/GenBank/DDBJ whole genome shotgun (WGS) entry which is preliminary data.</text>
</comment>
<dbReference type="InterPro" id="IPR037523">
    <property type="entry name" value="VOC_core"/>
</dbReference>
<sequence length="122" mass="12823">MFDHVGFGVTNLAESKAFYLSSLAPLGVSVAMEGPHGIGLGRNGKPSMWLYETKDVPASLHIAIAADSRAEVDAFHKAALAAGGKDNGAPGLRPHYHPNYYGAFIVGPDGHNIEAVCHKAVQ</sequence>
<evidence type="ECO:0000313" key="2">
    <source>
        <dbReference type="EMBL" id="PNF58487.1"/>
    </source>
</evidence>
<evidence type="ECO:0000313" key="3">
    <source>
        <dbReference type="Proteomes" id="UP000236003"/>
    </source>
</evidence>
<dbReference type="InterPro" id="IPR004360">
    <property type="entry name" value="Glyas_Fos-R_dOase_dom"/>
</dbReference>
<feature type="domain" description="VOC" evidence="1">
    <location>
        <begin position="1"/>
        <end position="118"/>
    </location>
</feature>
<dbReference type="Pfam" id="PF00903">
    <property type="entry name" value="Glyoxalase"/>
    <property type="match status" value="1"/>
</dbReference>
<dbReference type="GO" id="GO:0051213">
    <property type="term" value="F:dioxygenase activity"/>
    <property type="evidence" value="ECO:0007669"/>
    <property type="project" value="UniProtKB-KW"/>
</dbReference>
<evidence type="ECO:0000259" key="1">
    <source>
        <dbReference type="PROSITE" id="PS51819"/>
    </source>
</evidence>
<name>A0A2N8RBP1_STUST</name>
<dbReference type="RefSeq" id="WP_102821159.1">
    <property type="nucleotide sequence ID" value="NZ_JAMOHR010000019.1"/>
</dbReference>
<dbReference type="SUPFAM" id="SSF54593">
    <property type="entry name" value="Glyoxalase/Bleomycin resistance protein/Dihydroxybiphenyl dioxygenase"/>
    <property type="match status" value="1"/>
</dbReference>
<dbReference type="PANTHER" id="PTHR35006:SF2">
    <property type="entry name" value="GLYOXALASE FAMILY PROTEIN (AFU_ORTHOLOGUE AFUA_5G14830)"/>
    <property type="match status" value="1"/>
</dbReference>
<dbReference type="Gene3D" id="3.10.180.10">
    <property type="entry name" value="2,3-Dihydroxybiphenyl 1,2-Dioxygenase, domain 1"/>
    <property type="match status" value="1"/>
</dbReference>
<dbReference type="CDD" id="cd07262">
    <property type="entry name" value="VOC_like"/>
    <property type="match status" value="1"/>
</dbReference>
<protein>
    <submittedName>
        <fullName evidence="2">Glyoxalase/bleomycin resistance/extradiol dioxygenase family protein</fullName>
    </submittedName>
</protein>
<gene>
    <name evidence="2" type="ORF">CXK99_16170</name>
</gene>
<accession>A0A2N8RBP1</accession>